<dbReference type="InterPro" id="IPR031475">
    <property type="entry name" value="NBD_C"/>
</dbReference>
<organism evidence="15 16">
    <name type="scientific">Nocardia testacea</name>
    <dbReference type="NCBI Taxonomy" id="248551"/>
    <lineage>
        <taxon>Bacteria</taxon>
        <taxon>Bacillati</taxon>
        <taxon>Actinomycetota</taxon>
        <taxon>Actinomycetes</taxon>
        <taxon>Mycobacteriales</taxon>
        <taxon>Nocardiaceae</taxon>
        <taxon>Nocardia</taxon>
    </lineage>
</organism>
<dbReference type="InterPro" id="IPR042213">
    <property type="entry name" value="NBD_C_sf"/>
</dbReference>
<dbReference type="Proteomes" id="UP001611494">
    <property type="component" value="Unassembled WGS sequence"/>
</dbReference>
<dbReference type="InterPro" id="IPR010737">
    <property type="entry name" value="4-carb_acid_sugar_kinase_N"/>
</dbReference>
<proteinExistence type="inferred from homology"/>
<dbReference type="EMBL" id="JBIRYL010000001">
    <property type="protein sequence ID" value="MFI2228659.1"/>
    <property type="molecule type" value="Genomic_DNA"/>
</dbReference>
<sequence>MTAPVIGCVADDYTGGTDVAAALRRSGLRTVLLFGPPDPRLRPPECDAVVVALKTRALPAARAVEMSLAAQRWLREFGCRQTYFKYCSTFDSTDDGNIGPVADALLDTAASALTVICPAAPEHGRTVYNGHLFVHDRLLSESSMRHHPLTPMTDPDLVRVLGRQTTHPVGLVPLPLVHRGPAAVADRLAELAGAGVRYAVVDAVEESDLDIIAEAGRNLPVLTGAAGLAGAAGRVSATRHATGPADLAGAGGPTVLLAGSCSAATLGQVGLAREKFAAYRLDPRTVTDVADLLPAARAWLAAHLGADPILIYSSAPTAERGPADPGTAAALEQVMGSLARAAVADGARRLVVAGGETSGAVVDALGITAVGVDAEMDRGVPWCSTLSPEEPLTLLLKSGNFGTPDLLVRAATAGVAR</sequence>
<dbReference type="InterPro" id="IPR037051">
    <property type="entry name" value="4-carb_acid_sugar_kinase_N_sf"/>
</dbReference>
<evidence type="ECO:0000256" key="5">
    <source>
        <dbReference type="ARBA" id="ARBA00022840"/>
    </source>
</evidence>
<evidence type="ECO:0000313" key="15">
    <source>
        <dbReference type="EMBL" id="MFI2228659.1"/>
    </source>
</evidence>
<evidence type="ECO:0000256" key="9">
    <source>
        <dbReference type="ARBA" id="ARBA00037335"/>
    </source>
</evidence>
<evidence type="ECO:0000256" key="11">
    <source>
        <dbReference type="ARBA" id="ARBA00039461"/>
    </source>
</evidence>
<dbReference type="GO" id="GO:0016301">
    <property type="term" value="F:kinase activity"/>
    <property type="evidence" value="ECO:0007669"/>
    <property type="project" value="UniProtKB-KW"/>
</dbReference>
<evidence type="ECO:0000256" key="12">
    <source>
        <dbReference type="ARBA" id="ARBA00041377"/>
    </source>
</evidence>
<comment type="catalytic activity">
    <reaction evidence="7">
        <text>3-dehydro-L-erythronate + ATP = 3-dehydro-4-O-phospho-L-erythronate + ADP + H(+)</text>
        <dbReference type="Rhea" id="RHEA:52552"/>
        <dbReference type="ChEBI" id="CHEBI:15378"/>
        <dbReference type="ChEBI" id="CHEBI:30616"/>
        <dbReference type="ChEBI" id="CHEBI:136592"/>
        <dbReference type="ChEBI" id="CHEBI:136670"/>
        <dbReference type="ChEBI" id="CHEBI:456216"/>
        <dbReference type="EC" id="2.7.1.217"/>
    </reaction>
</comment>
<accession>A0ABW7VPX5</accession>
<reference evidence="15 16" key="1">
    <citation type="submission" date="2024-10" db="EMBL/GenBank/DDBJ databases">
        <title>The Natural Products Discovery Center: Release of the First 8490 Sequenced Strains for Exploring Actinobacteria Biosynthetic Diversity.</title>
        <authorList>
            <person name="Kalkreuter E."/>
            <person name="Kautsar S.A."/>
            <person name="Yang D."/>
            <person name="Bader C.D."/>
            <person name="Teijaro C.N."/>
            <person name="Fluegel L."/>
            <person name="Davis C.M."/>
            <person name="Simpson J.R."/>
            <person name="Lauterbach L."/>
            <person name="Steele A.D."/>
            <person name="Gui C."/>
            <person name="Meng S."/>
            <person name="Li G."/>
            <person name="Viehrig K."/>
            <person name="Ye F."/>
            <person name="Su P."/>
            <person name="Kiefer A.F."/>
            <person name="Nichols A."/>
            <person name="Cepeda A.J."/>
            <person name="Yan W."/>
            <person name="Fan B."/>
            <person name="Jiang Y."/>
            <person name="Adhikari A."/>
            <person name="Zheng C.-J."/>
            <person name="Schuster L."/>
            <person name="Cowan T.M."/>
            <person name="Smanski M.J."/>
            <person name="Chevrette M.G."/>
            <person name="De Carvalho L.P.S."/>
            <person name="Shen B."/>
        </authorList>
    </citation>
    <scope>NUCLEOTIDE SEQUENCE [LARGE SCALE GENOMIC DNA]</scope>
    <source>
        <strain evidence="15 16">NPDC019377</strain>
    </source>
</reference>
<evidence type="ECO:0000256" key="1">
    <source>
        <dbReference type="ARBA" id="ARBA00005715"/>
    </source>
</evidence>
<keyword evidence="3" id="KW-0547">Nucleotide-binding</keyword>
<keyword evidence="16" id="KW-1185">Reference proteome</keyword>
<evidence type="ECO:0000256" key="10">
    <source>
        <dbReference type="ARBA" id="ARBA00039095"/>
    </source>
</evidence>
<keyword evidence="4 15" id="KW-0418">Kinase</keyword>
<dbReference type="Pfam" id="PF17042">
    <property type="entry name" value="NBD_C"/>
    <property type="match status" value="1"/>
</dbReference>
<gene>
    <name evidence="15" type="primary">otnK</name>
    <name evidence="15" type="ORF">ACH49Z_02255</name>
</gene>
<dbReference type="SUPFAM" id="SSF142764">
    <property type="entry name" value="YgbK-like"/>
    <property type="match status" value="1"/>
</dbReference>
<dbReference type="NCBIfam" id="NF043035">
    <property type="entry name" value="OxoTetrKin"/>
    <property type="match status" value="1"/>
</dbReference>
<comment type="similarity">
    <text evidence="1">Belongs to the four-carbon acid sugar kinase family.</text>
</comment>
<feature type="domain" description="Four-carbon acid sugar kinase nucleotide binding" evidence="14">
    <location>
        <begin position="255"/>
        <end position="407"/>
    </location>
</feature>
<evidence type="ECO:0000259" key="14">
    <source>
        <dbReference type="Pfam" id="PF17042"/>
    </source>
</evidence>
<dbReference type="EC" id="2.7.1.217" evidence="10"/>
<evidence type="ECO:0000256" key="2">
    <source>
        <dbReference type="ARBA" id="ARBA00022679"/>
    </source>
</evidence>
<evidence type="ECO:0000259" key="13">
    <source>
        <dbReference type="Pfam" id="PF07005"/>
    </source>
</evidence>
<dbReference type="RefSeq" id="WP_397058982.1">
    <property type="nucleotide sequence ID" value="NZ_JBIRYL010000001.1"/>
</dbReference>
<keyword evidence="6" id="KW-0119">Carbohydrate metabolism</keyword>
<keyword evidence="2 15" id="KW-0808">Transferase</keyword>
<keyword evidence="5" id="KW-0067">ATP-binding</keyword>
<name>A0ABW7VPX5_9NOCA</name>
<evidence type="ECO:0000313" key="16">
    <source>
        <dbReference type="Proteomes" id="UP001611494"/>
    </source>
</evidence>
<feature type="domain" description="Four-carbon acid sugar kinase N-terminal" evidence="13">
    <location>
        <begin position="6"/>
        <end position="231"/>
    </location>
</feature>
<evidence type="ECO:0000256" key="6">
    <source>
        <dbReference type="ARBA" id="ARBA00023277"/>
    </source>
</evidence>
<evidence type="ECO:0000256" key="8">
    <source>
        <dbReference type="ARBA" id="ARBA00036346"/>
    </source>
</evidence>
<dbReference type="Gene3D" id="3.40.980.20">
    <property type="entry name" value="Four-carbon acid sugar kinase, nucleotide binding domain"/>
    <property type="match status" value="1"/>
</dbReference>
<dbReference type="Gene3D" id="3.40.50.10840">
    <property type="entry name" value="Putative sugar-binding, N-terminal domain"/>
    <property type="match status" value="1"/>
</dbReference>
<comment type="catalytic activity">
    <reaction evidence="8">
        <text>3-dehydro-D-erythronate + ATP = 3-dehydro-4-O-phospho-D-erythronate + ADP + H(+)</text>
        <dbReference type="Rhea" id="RHEA:52556"/>
        <dbReference type="ChEBI" id="CHEBI:15378"/>
        <dbReference type="ChEBI" id="CHEBI:30616"/>
        <dbReference type="ChEBI" id="CHEBI:57958"/>
        <dbReference type="ChEBI" id="CHEBI:136593"/>
        <dbReference type="ChEBI" id="CHEBI:456216"/>
        <dbReference type="EC" id="2.7.1.217"/>
    </reaction>
</comment>
<dbReference type="Pfam" id="PF07005">
    <property type="entry name" value="SBD_N"/>
    <property type="match status" value="1"/>
</dbReference>
<evidence type="ECO:0000256" key="7">
    <source>
        <dbReference type="ARBA" id="ARBA00035898"/>
    </source>
</evidence>
<dbReference type="InterPro" id="IPR050007">
    <property type="entry name" value="OtnK"/>
</dbReference>
<comment type="caution">
    <text evidence="15">The sequence shown here is derived from an EMBL/GenBank/DDBJ whole genome shotgun (WGS) entry which is preliminary data.</text>
</comment>
<evidence type="ECO:0000256" key="4">
    <source>
        <dbReference type="ARBA" id="ARBA00022777"/>
    </source>
</evidence>
<protein>
    <recommendedName>
        <fullName evidence="11">3-oxo-tetronate kinase</fullName>
        <ecNumber evidence="10">2.7.1.217</ecNumber>
    </recommendedName>
    <alternativeName>
        <fullName evidence="12">3-dehydrotetronate 4-kinase</fullName>
    </alternativeName>
</protein>
<comment type="function">
    <text evidence="9">Catalyzes the ATP-dependent phosphorylation of 3-oxo-tetronate to 3-oxo-tetronate 4-phosphate.</text>
</comment>
<evidence type="ECO:0000256" key="3">
    <source>
        <dbReference type="ARBA" id="ARBA00022741"/>
    </source>
</evidence>